<keyword evidence="4 9" id="KW-0288">FMN</keyword>
<dbReference type="PANTHER" id="PTHR45846">
    <property type="entry name" value="TRNA-DIHYDROURIDINE(47) SYNTHASE [NAD(P)(+)]-LIKE"/>
    <property type="match status" value="1"/>
</dbReference>
<keyword evidence="8 9" id="KW-0560">Oxidoreductase</keyword>
<dbReference type="EC" id="1.3.1.-" evidence="9"/>
<keyword evidence="5 9" id="KW-0819">tRNA processing</keyword>
<keyword evidence="3 9" id="KW-0285">Flavoprotein</keyword>
<feature type="binding site" evidence="9">
    <location>
        <begin position="204"/>
        <end position="206"/>
    </location>
    <ligand>
        <name>FMN</name>
        <dbReference type="ChEBI" id="CHEBI:58210"/>
    </ligand>
</feature>
<sequence length="321" mass="35464">MKIHLAPMEGVVDASVRELLTALGGIDQCVTEFIRVTDHPLPPKVFTRYCPELENHCTTSSGTPVKIQLLGGKPEPMAVNAAKAARLGAHTIDLNFGCPAKTVNKNDGGASLLKEPERVNQIVSAVRHAVPNTTPVTGKIRLGFHDRSGYLDNALAVAEGGASELVVHARSKVDGYKPPAYWETLADIRETLAKVTPNVNVVANGEIWTVEDWKQCRAESGCTDFMIGRGLMACPDLALQIKAYAANESIAAHSWQDICSLLHRFYSATTRLYPKKFTGNRLKQWLAYLRKQYPEAEQFFEQIKGTREPLIIEKYFSEQLS</sequence>
<proteinExistence type="inferred from homology"/>
<reference evidence="14 15" key="1">
    <citation type="journal article" date="2014" name="Int. J. Syst. Evol. Microbiol.">
        <title>Complete genome sequence of Corynebacterium casei LMG S-19264T (=DSM 44701T), isolated from a smear-ripened cheese.</title>
        <authorList>
            <consortium name="US DOE Joint Genome Institute (JGI-PGF)"/>
            <person name="Walter F."/>
            <person name="Albersmeier A."/>
            <person name="Kalinowski J."/>
            <person name="Ruckert C."/>
        </authorList>
    </citation>
    <scope>NUCLEOTIDE SEQUENCE [LARGE SCALE GENOMIC DNA]</scope>
    <source>
        <strain evidence="14 15">NBRC 110095</strain>
    </source>
</reference>
<gene>
    <name evidence="9 14" type="primary">dusC</name>
    <name evidence="14" type="ORF">GCM10007877_21820</name>
</gene>
<feature type="site" description="Interacts with tRNA" evidence="9">
    <location>
        <position position="95"/>
    </location>
</feature>
<dbReference type="PANTHER" id="PTHR45846:SF1">
    <property type="entry name" value="TRNA-DIHYDROURIDINE(47) SYNTHASE [NAD(P)(+)]-LIKE"/>
    <property type="match status" value="1"/>
</dbReference>
<organism evidence="14 15">
    <name type="scientific">Marinibactrum halimedae</name>
    <dbReference type="NCBI Taxonomy" id="1444977"/>
    <lineage>
        <taxon>Bacteria</taxon>
        <taxon>Pseudomonadati</taxon>
        <taxon>Pseudomonadota</taxon>
        <taxon>Gammaproteobacteria</taxon>
        <taxon>Cellvibrionales</taxon>
        <taxon>Cellvibrionaceae</taxon>
        <taxon>Marinibactrum</taxon>
    </lineage>
</organism>
<dbReference type="GO" id="GO:0050660">
    <property type="term" value="F:flavin adenine dinucleotide binding"/>
    <property type="evidence" value="ECO:0007669"/>
    <property type="project" value="InterPro"/>
</dbReference>
<dbReference type="PROSITE" id="PS01136">
    <property type="entry name" value="UPF0034"/>
    <property type="match status" value="1"/>
</dbReference>
<evidence type="ECO:0000256" key="9">
    <source>
        <dbReference type="HAMAP-Rule" id="MF_02043"/>
    </source>
</evidence>
<feature type="domain" description="DUS-like FMN-binding" evidence="13">
    <location>
        <begin position="5"/>
        <end position="309"/>
    </location>
</feature>
<dbReference type="GO" id="GO:0000049">
    <property type="term" value="F:tRNA binding"/>
    <property type="evidence" value="ECO:0007669"/>
    <property type="project" value="UniProtKB-UniRule"/>
</dbReference>
<comment type="caution">
    <text evidence="14">The sequence shown here is derived from an EMBL/GenBank/DDBJ whole genome shotgun (WGS) entry which is preliminary data.</text>
</comment>
<feature type="site" description="Interacts with tRNA; defines subfamily-specific binding signature" evidence="9">
    <location>
        <position position="283"/>
    </location>
</feature>
<dbReference type="Pfam" id="PF01207">
    <property type="entry name" value="Dus"/>
    <property type="match status" value="1"/>
</dbReference>
<evidence type="ECO:0000256" key="10">
    <source>
        <dbReference type="PIRNR" id="PIRNR006621"/>
    </source>
</evidence>
<evidence type="ECO:0000313" key="15">
    <source>
        <dbReference type="Proteomes" id="UP001156870"/>
    </source>
</evidence>
<feature type="site" description="Interacts with tRNA" evidence="9">
    <location>
        <position position="288"/>
    </location>
</feature>
<evidence type="ECO:0000256" key="4">
    <source>
        <dbReference type="ARBA" id="ARBA00022643"/>
    </source>
</evidence>
<comment type="function">
    <text evidence="9">Catalyzes the synthesis of 5,6-dihydrouridine (D), a modified base found in the D-loop of most tRNAs, via the reduction of the C5-C6 double bond in target uridines. Specifically modifies U16 in tRNAs.</text>
</comment>
<comment type="similarity">
    <text evidence="9">Belongs to the Dus family. DusC subfamily.</text>
</comment>
<feature type="binding site" evidence="9 12">
    <location>
        <position position="68"/>
    </location>
    <ligand>
        <name>FMN</name>
        <dbReference type="ChEBI" id="CHEBI:58210"/>
    </ligand>
</feature>
<evidence type="ECO:0000256" key="11">
    <source>
        <dbReference type="PIRSR" id="PIRSR006621-1"/>
    </source>
</evidence>
<keyword evidence="7 9" id="KW-0694">RNA-binding</keyword>
<accession>A0AA37WNS9</accession>
<keyword evidence="12" id="KW-0547">Nucleotide-binding</keyword>
<dbReference type="GO" id="GO:0010181">
    <property type="term" value="F:FMN binding"/>
    <property type="evidence" value="ECO:0007669"/>
    <property type="project" value="UniProtKB-UniRule"/>
</dbReference>
<evidence type="ECO:0000256" key="2">
    <source>
        <dbReference type="ARBA" id="ARBA00022555"/>
    </source>
</evidence>
<evidence type="ECO:0000313" key="14">
    <source>
        <dbReference type="EMBL" id="GLS26466.1"/>
    </source>
</evidence>
<dbReference type="InterPro" id="IPR018517">
    <property type="entry name" value="tRNA_hU_synthase_CS"/>
</dbReference>
<name>A0AA37WNS9_9GAMM</name>
<dbReference type="AlphaFoldDB" id="A0AA37WNS9"/>
<evidence type="ECO:0000256" key="7">
    <source>
        <dbReference type="ARBA" id="ARBA00022884"/>
    </source>
</evidence>
<evidence type="ECO:0000256" key="8">
    <source>
        <dbReference type="ARBA" id="ARBA00023002"/>
    </source>
</evidence>
<dbReference type="InterPro" id="IPR032886">
    <property type="entry name" value="DusC"/>
</dbReference>
<dbReference type="InterPro" id="IPR035587">
    <property type="entry name" value="DUS-like_FMN-bd"/>
</dbReference>
<dbReference type="Gene3D" id="3.20.20.70">
    <property type="entry name" value="Aldolase class I"/>
    <property type="match status" value="1"/>
</dbReference>
<dbReference type="Proteomes" id="UP001156870">
    <property type="component" value="Unassembled WGS sequence"/>
</dbReference>
<feature type="site" description="Interacts with tRNA; defines subfamily-specific binding signature" evidence="9">
    <location>
        <position position="304"/>
    </location>
</feature>
<dbReference type="InterPro" id="IPR042270">
    <property type="entry name" value="DusC_C"/>
</dbReference>
<keyword evidence="2 9" id="KW-0820">tRNA-binding</keyword>
<feature type="site" description="Interacts with tRNA" evidence="9">
    <location>
        <position position="176"/>
    </location>
</feature>
<feature type="binding site" evidence="12">
    <location>
        <position position="168"/>
    </location>
    <ligand>
        <name>FMN</name>
        <dbReference type="ChEBI" id="CHEBI:58210"/>
    </ligand>
</feature>
<evidence type="ECO:0000256" key="1">
    <source>
        <dbReference type="ARBA" id="ARBA00001917"/>
    </source>
</evidence>
<evidence type="ECO:0000256" key="5">
    <source>
        <dbReference type="ARBA" id="ARBA00022694"/>
    </source>
</evidence>
<protein>
    <recommendedName>
        <fullName evidence="9">tRNA-dihydrouridine(16) synthase</fullName>
        <ecNumber evidence="9">1.3.1.-</ecNumber>
    </recommendedName>
    <alternativeName>
        <fullName evidence="9">U16-specific dihydrouridine synthase</fullName>
        <shortName evidence="9">U16-specific Dus</shortName>
    </alternativeName>
    <alternativeName>
        <fullName evidence="9">tRNA-dihydrouridine synthase C</fullName>
    </alternativeName>
</protein>
<keyword evidence="15" id="KW-1185">Reference proteome</keyword>
<dbReference type="CDD" id="cd02801">
    <property type="entry name" value="DUS_like_FMN"/>
    <property type="match status" value="1"/>
</dbReference>
<dbReference type="InterPro" id="IPR001269">
    <property type="entry name" value="DUS_fam"/>
</dbReference>
<evidence type="ECO:0000259" key="13">
    <source>
        <dbReference type="Pfam" id="PF01207"/>
    </source>
</evidence>
<evidence type="ECO:0000256" key="3">
    <source>
        <dbReference type="ARBA" id="ARBA00022630"/>
    </source>
</evidence>
<comment type="similarity">
    <text evidence="10">Belongs to the dus family.</text>
</comment>
<dbReference type="Gene3D" id="1.20.225.30">
    <property type="entry name" value="Dihydrouridine synthase, C-terminal recognition domain"/>
    <property type="match status" value="1"/>
</dbReference>
<dbReference type="InterPro" id="IPR013785">
    <property type="entry name" value="Aldolase_TIM"/>
</dbReference>
<evidence type="ECO:0000256" key="12">
    <source>
        <dbReference type="PIRSR" id="PIRSR006621-2"/>
    </source>
</evidence>
<feature type="site" description="Interacts with tRNA; defines subfamily-specific binding signature" evidence="9">
    <location>
        <position position="35"/>
    </location>
</feature>
<feature type="binding site" evidence="9 12">
    <location>
        <begin position="228"/>
        <end position="229"/>
    </location>
    <ligand>
        <name>FMN</name>
        <dbReference type="ChEBI" id="CHEBI:58210"/>
    </ligand>
</feature>
<comment type="cofactor">
    <cofactor evidence="1 9 10 12">
        <name>FMN</name>
        <dbReference type="ChEBI" id="CHEBI:58210"/>
    </cofactor>
</comment>
<feature type="active site" description="Proton donor" evidence="9 11">
    <location>
        <position position="98"/>
    </location>
</feature>
<dbReference type="EMBL" id="BSPD01000054">
    <property type="protein sequence ID" value="GLS26466.1"/>
    <property type="molecule type" value="Genomic_DNA"/>
</dbReference>
<feature type="site" description="Interacts with tRNA; defines subfamily-specific binding signature" evidence="9">
    <location>
        <position position="281"/>
    </location>
</feature>
<dbReference type="HAMAP" id="MF_02043">
    <property type="entry name" value="DusC_subfam"/>
    <property type="match status" value="1"/>
</dbReference>
<comment type="catalytic activity">
    <reaction evidence="9">
        <text>5,6-dihydrouridine(16) in tRNA + NAD(+) = uridine(16) in tRNA + NADH + H(+)</text>
        <dbReference type="Rhea" id="RHEA:53380"/>
        <dbReference type="Rhea" id="RHEA-COMP:13543"/>
        <dbReference type="Rhea" id="RHEA-COMP:13544"/>
        <dbReference type="ChEBI" id="CHEBI:15378"/>
        <dbReference type="ChEBI" id="CHEBI:57540"/>
        <dbReference type="ChEBI" id="CHEBI:57945"/>
        <dbReference type="ChEBI" id="CHEBI:65315"/>
        <dbReference type="ChEBI" id="CHEBI:74443"/>
    </reaction>
</comment>
<comment type="catalytic activity">
    <reaction evidence="9">
        <text>5,6-dihydrouridine(16) in tRNA + NADP(+) = uridine(16) in tRNA + NADPH + H(+)</text>
        <dbReference type="Rhea" id="RHEA:53376"/>
        <dbReference type="Rhea" id="RHEA-COMP:13543"/>
        <dbReference type="Rhea" id="RHEA-COMP:13544"/>
        <dbReference type="ChEBI" id="CHEBI:15378"/>
        <dbReference type="ChEBI" id="CHEBI:57783"/>
        <dbReference type="ChEBI" id="CHEBI:58349"/>
        <dbReference type="ChEBI" id="CHEBI:65315"/>
        <dbReference type="ChEBI" id="CHEBI:74443"/>
    </reaction>
</comment>
<feature type="binding site" evidence="9 12">
    <location>
        <position position="139"/>
    </location>
    <ligand>
        <name>FMN</name>
        <dbReference type="ChEBI" id="CHEBI:58210"/>
    </ligand>
</feature>
<evidence type="ECO:0000256" key="6">
    <source>
        <dbReference type="ARBA" id="ARBA00022857"/>
    </source>
</evidence>
<dbReference type="PIRSF" id="PIRSF006621">
    <property type="entry name" value="Dus"/>
    <property type="match status" value="1"/>
</dbReference>
<dbReference type="RefSeq" id="WP_232594659.1">
    <property type="nucleotide sequence ID" value="NZ_BSPD01000054.1"/>
</dbReference>
<dbReference type="SUPFAM" id="SSF51395">
    <property type="entry name" value="FMN-linked oxidoreductases"/>
    <property type="match status" value="1"/>
</dbReference>
<keyword evidence="6 9" id="KW-0521">NADP</keyword>
<dbReference type="GO" id="GO:0017150">
    <property type="term" value="F:tRNA dihydrouridine synthase activity"/>
    <property type="evidence" value="ECO:0007669"/>
    <property type="project" value="UniProtKB-UniRule"/>
</dbReference>